<feature type="compositionally biased region" description="Basic and acidic residues" evidence="1">
    <location>
        <begin position="198"/>
        <end position="209"/>
    </location>
</feature>
<dbReference type="PANTHER" id="PTHR45890:SF1">
    <property type="entry name" value="AARF DOMAIN CONTAINING KINASE 2"/>
    <property type="match status" value="1"/>
</dbReference>
<feature type="compositionally biased region" description="Low complexity" evidence="1">
    <location>
        <begin position="129"/>
        <end position="151"/>
    </location>
</feature>
<evidence type="ECO:0000313" key="3">
    <source>
        <dbReference type="EMBL" id="GBF99975.1"/>
    </source>
</evidence>
<dbReference type="EMBL" id="BDRX01000183">
    <property type="protein sequence ID" value="GBF99975.1"/>
    <property type="molecule type" value="Genomic_DNA"/>
</dbReference>
<name>A0A2V0PRQ7_9CHLO</name>
<protein>
    <recommendedName>
        <fullName evidence="2">ABC1 atypical kinase-like domain-containing protein</fullName>
    </recommendedName>
</protein>
<dbReference type="InterPro" id="IPR004147">
    <property type="entry name" value="ABC1_dom"/>
</dbReference>
<accession>A0A2V0PRQ7</accession>
<reference evidence="3 4" key="1">
    <citation type="journal article" date="2018" name="Sci. Rep.">
        <title>Raphidocelis subcapitata (=Pseudokirchneriella subcapitata) provides an insight into genome evolution and environmental adaptations in the Sphaeropleales.</title>
        <authorList>
            <person name="Suzuki S."/>
            <person name="Yamaguchi H."/>
            <person name="Nakajima N."/>
            <person name="Kawachi M."/>
        </authorList>
    </citation>
    <scope>NUCLEOTIDE SEQUENCE [LARGE SCALE GENOMIC DNA]</scope>
    <source>
        <strain evidence="3 4">NIES-35</strain>
    </source>
</reference>
<proteinExistence type="predicted"/>
<gene>
    <name evidence="3" type="ORF">Rsub_12668</name>
</gene>
<feature type="non-terminal residue" evidence="3">
    <location>
        <position position="1"/>
    </location>
</feature>
<dbReference type="Pfam" id="PF03109">
    <property type="entry name" value="ABC1"/>
    <property type="match status" value="1"/>
</dbReference>
<dbReference type="PANTHER" id="PTHR45890">
    <property type="entry name" value="AARF DOMAIN CONTAINING KINASE 2 (PREDICTED)"/>
    <property type="match status" value="1"/>
</dbReference>
<keyword evidence="4" id="KW-1185">Reference proteome</keyword>
<evidence type="ECO:0000256" key="1">
    <source>
        <dbReference type="SAM" id="MobiDB-lite"/>
    </source>
</evidence>
<dbReference type="Proteomes" id="UP000247498">
    <property type="component" value="Unassembled WGS sequence"/>
</dbReference>
<dbReference type="InterPro" id="IPR052402">
    <property type="entry name" value="ADCK_kinase"/>
</dbReference>
<dbReference type="STRING" id="307507.A0A2V0PRQ7"/>
<dbReference type="OrthoDB" id="1290869at2759"/>
<feature type="region of interest" description="Disordered" evidence="1">
    <location>
        <begin position="119"/>
        <end position="234"/>
    </location>
</feature>
<comment type="caution">
    <text evidence="3">The sequence shown here is derived from an EMBL/GenBank/DDBJ whole genome shotgun (WGS) entry which is preliminary data.</text>
</comment>
<evidence type="ECO:0000259" key="2">
    <source>
        <dbReference type="Pfam" id="PF03109"/>
    </source>
</evidence>
<dbReference type="InParanoid" id="A0A2V0PRQ7"/>
<feature type="compositionally biased region" description="Low complexity" evidence="1">
    <location>
        <begin position="178"/>
        <end position="189"/>
    </location>
</feature>
<feature type="compositionally biased region" description="Gly residues" evidence="1">
    <location>
        <begin position="119"/>
        <end position="128"/>
    </location>
</feature>
<sequence length="310" mass="32754">VDFYREASLLARFNRNFARARAVSFPTPLYPLVAPDVLVESFEAGRHITSYIASSREHPYSHRLAELGSGTMLQMMLVDNLIHSDLHPGNILVRLEPPTGLLGLAYRGVGALLEATGGGGDCSSGSGSGSSDCSSGSSGSSGSGSSSSSSGSSGGQSEPPQVACAPAACGSSSRGDAVDSVSAAGSVSVPPFAAMKRRREDKQQQRQQDEEAPEQQRAGGQPPPPRRRRHGPPTAAELQERLSALRASWLQPRIVLLDAGMATELSGQDQANMVGLFKAFSQLEGGVAADWILRFSGTEQRCERPEEFRL</sequence>
<feature type="domain" description="ABC1 atypical kinase-like" evidence="2">
    <location>
        <begin position="1"/>
        <end position="97"/>
    </location>
</feature>
<dbReference type="AlphaFoldDB" id="A0A2V0PRQ7"/>
<organism evidence="3 4">
    <name type="scientific">Raphidocelis subcapitata</name>
    <dbReference type="NCBI Taxonomy" id="307507"/>
    <lineage>
        <taxon>Eukaryota</taxon>
        <taxon>Viridiplantae</taxon>
        <taxon>Chlorophyta</taxon>
        <taxon>core chlorophytes</taxon>
        <taxon>Chlorophyceae</taxon>
        <taxon>CS clade</taxon>
        <taxon>Sphaeropleales</taxon>
        <taxon>Selenastraceae</taxon>
        <taxon>Raphidocelis</taxon>
    </lineage>
</organism>
<evidence type="ECO:0000313" key="4">
    <source>
        <dbReference type="Proteomes" id="UP000247498"/>
    </source>
</evidence>